<evidence type="ECO:0000256" key="4">
    <source>
        <dbReference type="ARBA" id="ARBA00023172"/>
    </source>
</evidence>
<dbReference type="Gene3D" id="1.10.150.130">
    <property type="match status" value="1"/>
</dbReference>
<dbReference type="Gene3D" id="1.10.443.10">
    <property type="entry name" value="Intergrase catalytic core"/>
    <property type="match status" value="1"/>
</dbReference>
<reference evidence="8 9" key="1">
    <citation type="submission" date="2019-03" db="EMBL/GenBank/DDBJ databases">
        <title>Genomic Encyclopedia of Type Strains, Phase IV (KMG-IV): sequencing the most valuable type-strain genomes for metagenomic binning, comparative biology and taxonomic classification.</title>
        <authorList>
            <person name="Goeker M."/>
        </authorList>
    </citation>
    <scope>NUCLEOTIDE SEQUENCE [LARGE SCALE GENOMIC DNA]</scope>
    <source>
        <strain evidence="8 9">DSM 18577</strain>
    </source>
</reference>
<dbReference type="GO" id="GO:0015074">
    <property type="term" value="P:DNA integration"/>
    <property type="evidence" value="ECO:0007669"/>
    <property type="project" value="UniProtKB-KW"/>
</dbReference>
<dbReference type="Pfam" id="PF02899">
    <property type="entry name" value="Phage_int_SAM_1"/>
    <property type="match status" value="1"/>
</dbReference>
<organism evidence="8 9">
    <name type="scientific">Celerinatantimonas diazotrophica</name>
    <dbReference type="NCBI Taxonomy" id="412034"/>
    <lineage>
        <taxon>Bacteria</taxon>
        <taxon>Pseudomonadati</taxon>
        <taxon>Pseudomonadota</taxon>
        <taxon>Gammaproteobacteria</taxon>
        <taxon>Celerinatantimonadaceae</taxon>
        <taxon>Celerinatantimonas</taxon>
    </lineage>
</organism>
<dbReference type="InterPro" id="IPR013762">
    <property type="entry name" value="Integrase-like_cat_sf"/>
</dbReference>
<keyword evidence="4" id="KW-0233">DNA recombination</keyword>
<dbReference type="PROSITE" id="PS51900">
    <property type="entry name" value="CB"/>
    <property type="match status" value="1"/>
</dbReference>
<evidence type="ECO:0000313" key="8">
    <source>
        <dbReference type="EMBL" id="TCK47649.1"/>
    </source>
</evidence>
<keyword evidence="2" id="KW-0229">DNA integration</keyword>
<protein>
    <submittedName>
        <fullName evidence="8">Site-specific recombinase XerD</fullName>
    </submittedName>
</protein>
<comment type="similarity">
    <text evidence="1">Belongs to the 'phage' integrase family.</text>
</comment>
<proteinExistence type="inferred from homology"/>
<dbReference type="Pfam" id="PF00589">
    <property type="entry name" value="Phage_integrase"/>
    <property type="match status" value="1"/>
</dbReference>
<dbReference type="InterPro" id="IPR002104">
    <property type="entry name" value="Integrase_catalytic"/>
</dbReference>
<name>A0A4R1JBW4_9GAMM</name>
<dbReference type="AlphaFoldDB" id="A0A4R1JBW4"/>
<evidence type="ECO:0000256" key="3">
    <source>
        <dbReference type="ARBA" id="ARBA00023125"/>
    </source>
</evidence>
<evidence type="ECO:0000256" key="1">
    <source>
        <dbReference type="ARBA" id="ARBA00008857"/>
    </source>
</evidence>
<evidence type="ECO:0000313" key="9">
    <source>
        <dbReference type="Proteomes" id="UP000295565"/>
    </source>
</evidence>
<accession>A0A4R1JBW4</accession>
<sequence length="316" mass="36251">MSESVVSKFFLRNELISSTPEAHNPAIAYLISLQSVRSRQTMKSFLNIVAKILGYISFKDCPWSELRRHHIQAVIEKLLAKGRSPATVNTYLAAIKGVMLEAWSMNQIDTDTYTHIRQIKSVKGYRVSRGRALSQFEIKQLFTTTNEDFSCKGVRDAAIIALLLGCGLRRAELVALNLNDIEYSSKTLVVMGKGNKQRRSFMPSSSWEYLQKWIYDIRGEYSGPLFTRIRRFDDVTLDRLSDQAIYHILQIRQKDAEIEPFAPHDLRRTFASMMLDNGEDIVTVKDAMGHASINTTQRYDRRGDERLQRASSRIIF</sequence>
<keyword evidence="3 5" id="KW-0238">DNA-binding</keyword>
<evidence type="ECO:0000256" key="2">
    <source>
        <dbReference type="ARBA" id="ARBA00022908"/>
    </source>
</evidence>
<dbReference type="PANTHER" id="PTHR30349">
    <property type="entry name" value="PHAGE INTEGRASE-RELATED"/>
    <property type="match status" value="1"/>
</dbReference>
<dbReference type="PANTHER" id="PTHR30349:SF41">
    <property type="entry name" value="INTEGRASE_RECOMBINASE PROTEIN MJ0367-RELATED"/>
    <property type="match status" value="1"/>
</dbReference>
<dbReference type="GO" id="GO:0006310">
    <property type="term" value="P:DNA recombination"/>
    <property type="evidence" value="ECO:0007669"/>
    <property type="project" value="UniProtKB-KW"/>
</dbReference>
<gene>
    <name evidence="8" type="ORF">EV690_2686</name>
</gene>
<dbReference type="InterPro" id="IPR044068">
    <property type="entry name" value="CB"/>
</dbReference>
<feature type="domain" description="Tyr recombinase" evidence="6">
    <location>
        <begin position="128"/>
        <end position="312"/>
    </location>
</feature>
<dbReference type="PROSITE" id="PS51898">
    <property type="entry name" value="TYR_RECOMBINASE"/>
    <property type="match status" value="1"/>
</dbReference>
<evidence type="ECO:0000256" key="5">
    <source>
        <dbReference type="PROSITE-ProRule" id="PRU01248"/>
    </source>
</evidence>
<dbReference type="Proteomes" id="UP000295565">
    <property type="component" value="Unassembled WGS sequence"/>
</dbReference>
<evidence type="ECO:0000259" key="7">
    <source>
        <dbReference type="PROSITE" id="PS51900"/>
    </source>
</evidence>
<dbReference type="InterPro" id="IPR050090">
    <property type="entry name" value="Tyrosine_recombinase_XerCD"/>
</dbReference>
<dbReference type="InterPro" id="IPR010998">
    <property type="entry name" value="Integrase_recombinase_N"/>
</dbReference>
<dbReference type="InterPro" id="IPR011010">
    <property type="entry name" value="DNA_brk_join_enz"/>
</dbReference>
<dbReference type="EMBL" id="SMGD01000014">
    <property type="protein sequence ID" value="TCK47649.1"/>
    <property type="molecule type" value="Genomic_DNA"/>
</dbReference>
<evidence type="ECO:0000259" key="6">
    <source>
        <dbReference type="PROSITE" id="PS51898"/>
    </source>
</evidence>
<dbReference type="GO" id="GO:0003677">
    <property type="term" value="F:DNA binding"/>
    <property type="evidence" value="ECO:0007669"/>
    <property type="project" value="UniProtKB-UniRule"/>
</dbReference>
<comment type="caution">
    <text evidence="8">The sequence shown here is derived from an EMBL/GenBank/DDBJ whole genome shotgun (WGS) entry which is preliminary data.</text>
</comment>
<feature type="domain" description="Core-binding (CB)" evidence="7">
    <location>
        <begin position="21"/>
        <end position="103"/>
    </location>
</feature>
<dbReference type="SUPFAM" id="SSF56349">
    <property type="entry name" value="DNA breaking-rejoining enzymes"/>
    <property type="match status" value="1"/>
</dbReference>
<keyword evidence="9" id="KW-1185">Reference proteome</keyword>
<dbReference type="InterPro" id="IPR004107">
    <property type="entry name" value="Integrase_SAM-like_N"/>
</dbReference>